<comment type="caution">
    <text evidence="2">The sequence shown here is derived from an EMBL/GenBank/DDBJ whole genome shotgun (WGS) entry which is preliminary data.</text>
</comment>
<dbReference type="Pfam" id="PF01048">
    <property type="entry name" value="PNP_UDP_1"/>
    <property type="match status" value="1"/>
</dbReference>
<dbReference type="InterPro" id="IPR035994">
    <property type="entry name" value="Nucleoside_phosphorylase_sf"/>
</dbReference>
<sequence length="293" mass="32592">MSHDLRSKDTVSNTYNILSDLSIINNTPKRDVVSSEKATTLTEDISLLVVTATEIETKTFFHHMKPLPGQKSLLVIYDNRQTYTVGLFGLYGVVHVQSAIGSSRRDGAINTLRDSISFWKPKAVLVVGIGFGIDDSKQKLGDILISETIANYEYARIEEDRSSQRGAIVESGVTLLNRAKNHWDWFYTFPDMTTPKVQIGQLLSGEKLVDSQNFKNDLLDKYPSAIGGDMEGYGVASAANVEKLEWLVVKAISDWANHKSNGFQEHASDAAVSFCHSLFSIPYAFDCLQFKIL</sequence>
<reference evidence="2 3" key="1">
    <citation type="submission" date="2016-10" db="EMBL/GenBank/DDBJ databases">
        <title>Paenibacillus species isolates.</title>
        <authorList>
            <person name="Beno S.M."/>
        </authorList>
    </citation>
    <scope>NUCLEOTIDE SEQUENCE [LARGE SCALE GENOMIC DNA]</scope>
    <source>
        <strain evidence="2 3">FSL H7-0744</strain>
    </source>
</reference>
<dbReference type="SUPFAM" id="SSF53167">
    <property type="entry name" value="Purine and uridine phosphorylases"/>
    <property type="match status" value="1"/>
</dbReference>
<keyword evidence="3" id="KW-1185">Reference proteome</keyword>
<evidence type="ECO:0000313" key="2">
    <source>
        <dbReference type="EMBL" id="OMD42776.1"/>
    </source>
</evidence>
<accession>A0ABX3H3J9</accession>
<organism evidence="2 3">
    <name type="scientific">Paenibacillus borealis</name>
    <dbReference type="NCBI Taxonomy" id="160799"/>
    <lineage>
        <taxon>Bacteria</taxon>
        <taxon>Bacillati</taxon>
        <taxon>Bacillota</taxon>
        <taxon>Bacilli</taxon>
        <taxon>Bacillales</taxon>
        <taxon>Paenibacillaceae</taxon>
        <taxon>Paenibacillus</taxon>
    </lineage>
</organism>
<evidence type="ECO:0000259" key="1">
    <source>
        <dbReference type="Pfam" id="PF01048"/>
    </source>
</evidence>
<dbReference type="RefSeq" id="WP_076113221.1">
    <property type="nucleotide sequence ID" value="NZ_MPTB01000038.1"/>
</dbReference>
<evidence type="ECO:0000313" key="3">
    <source>
        <dbReference type="Proteomes" id="UP000187412"/>
    </source>
</evidence>
<dbReference type="PANTHER" id="PTHR46832:SF1">
    <property type="entry name" value="5'-METHYLTHIOADENOSINE_S-ADENOSYLHOMOCYSTEINE NUCLEOSIDASE"/>
    <property type="match status" value="1"/>
</dbReference>
<gene>
    <name evidence="2" type="ORF">BSK56_24855</name>
</gene>
<dbReference type="Proteomes" id="UP000187412">
    <property type="component" value="Unassembled WGS sequence"/>
</dbReference>
<dbReference type="InterPro" id="IPR000845">
    <property type="entry name" value="Nucleoside_phosphorylase_d"/>
</dbReference>
<protein>
    <recommendedName>
        <fullName evidence="1">Nucleoside phosphorylase domain-containing protein</fullName>
    </recommendedName>
</protein>
<feature type="domain" description="Nucleoside phosphorylase" evidence="1">
    <location>
        <begin position="79"/>
        <end position="270"/>
    </location>
</feature>
<proteinExistence type="predicted"/>
<name>A0ABX3H3J9_PAEBO</name>
<dbReference type="EMBL" id="MPTB01000038">
    <property type="protein sequence ID" value="OMD42776.1"/>
    <property type="molecule type" value="Genomic_DNA"/>
</dbReference>
<dbReference type="PANTHER" id="PTHR46832">
    <property type="entry name" value="5'-METHYLTHIOADENOSINE/S-ADENOSYLHOMOCYSTEINE NUCLEOSIDASE"/>
    <property type="match status" value="1"/>
</dbReference>
<dbReference type="Gene3D" id="3.40.50.1580">
    <property type="entry name" value="Nucleoside phosphorylase domain"/>
    <property type="match status" value="1"/>
</dbReference>